<feature type="domain" description="DUF4872" evidence="2">
    <location>
        <begin position="166"/>
        <end position="343"/>
    </location>
</feature>
<dbReference type="EMBL" id="SOGJ01000013">
    <property type="protein sequence ID" value="TFC99607.1"/>
    <property type="molecule type" value="Genomic_DNA"/>
</dbReference>
<evidence type="ECO:0000259" key="2">
    <source>
        <dbReference type="Pfam" id="PF16169"/>
    </source>
</evidence>
<dbReference type="Pfam" id="PF14399">
    <property type="entry name" value="BtrH_N"/>
    <property type="match status" value="1"/>
</dbReference>
<sequence>MTDQTASDHRNKAVIVENVPTVGGEHCETTALGVLLNCAGVRLSEPMLFGLGSGLSFIYWDSKQQDLPFLGGRVKPFALTQNLTIRLGLELREQQTSSARKAWDHVRASLDEGVPVGLQLDSYDLDYFRSRVHFAGHFVAIYGYDDETAYLVDTAQQGGRVSTTRDSLAKARAAGGPMSARHRSFTVETPVSRLEAKPPISTIISAIKACAEEFLTPPIANLGNRGIRTASTRIHSFFDRVSDPMRDLPAIANIMERAGTGGALFRNLYRDFLIECQEILAGRPEAERITSAIKAFSQSAQGWTSVAQLIEQAGTTGNRQHLSNASKHLAEIAEIETSAMETLRFL</sequence>
<evidence type="ECO:0000313" key="3">
    <source>
        <dbReference type="EMBL" id="TFC99607.1"/>
    </source>
</evidence>
<evidence type="ECO:0000259" key="1">
    <source>
        <dbReference type="Pfam" id="PF14399"/>
    </source>
</evidence>
<comment type="caution">
    <text evidence="3">The sequence shown here is derived from an EMBL/GenBank/DDBJ whole genome shotgun (WGS) entry which is preliminary data.</text>
</comment>
<keyword evidence="4" id="KW-1185">Reference proteome</keyword>
<dbReference type="Pfam" id="PF16169">
    <property type="entry name" value="DUF4872"/>
    <property type="match status" value="1"/>
</dbReference>
<organism evidence="3 4">
    <name type="scientific">Cryobacterium breve</name>
    <dbReference type="NCBI Taxonomy" id="1259258"/>
    <lineage>
        <taxon>Bacteria</taxon>
        <taxon>Bacillati</taxon>
        <taxon>Actinomycetota</taxon>
        <taxon>Actinomycetes</taxon>
        <taxon>Micrococcales</taxon>
        <taxon>Microbacteriaceae</taxon>
        <taxon>Cryobacterium</taxon>
    </lineage>
</organism>
<feature type="domain" description="Butirosin biosynthesis protein H N-terminal" evidence="1">
    <location>
        <begin position="26"/>
        <end position="154"/>
    </location>
</feature>
<name>A0ABY2J3U9_9MICO</name>
<protein>
    <submittedName>
        <fullName evidence="3">DUF4872 domain-containing protein</fullName>
    </submittedName>
</protein>
<gene>
    <name evidence="3" type="ORF">E3O65_05635</name>
</gene>
<dbReference type="Proteomes" id="UP000298355">
    <property type="component" value="Unassembled WGS sequence"/>
</dbReference>
<dbReference type="InterPro" id="IPR026935">
    <property type="entry name" value="BtrH_N"/>
</dbReference>
<dbReference type="RefSeq" id="WP_134362768.1">
    <property type="nucleotide sequence ID" value="NZ_SOGJ01000013.1"/>
</dbReference>
<proteinExistence type="predicted"/>
<evidence type="ECO:0000313" key="4">
    <source>
        <dbReference type="Proteomes" id="UP000298355"/>
    </source>
</evidence>
<accession>A0ABY2J3U9</accession>
<dbReference type="InterPro" id="IPR032369">
    <property type="entry name" value="DUF4872"/>
</dbReference>
<reference evidence="3 4" key="1">
    <citation type="submission" date="2019-03" db="EMBL/GenBank/DDBJ databases">
        <title>Genomics of glacier-inhabiting Cryobacterium strains.</title>
        <authorList>
            <person name="Liu Q."/>
            <person name="Xin Y.-H."/>
        </authorList>
    </citation>
    <scope>NUCLEOTIDE SEQUENCE [LARGE SCALE GENOMIC DNA]</scope>
    <source>
        <strain evidence="3 4">TMT4-23</strain>
    </source>
</reference>